<dbReference type="STRING" id="1095629.A0A0C9WRJ3"/>
<evidence type="ECO:0000313" key="2">
    <source>
        <dbReference type="EMBL" id="KIJ94030.1"/>
    </source>
</evidence>
<feature type="region of interest" description="Disordered" evidence="1">
    <location>
        <begin position="464"/>
        <end position="483"/>
    </location>
</feature>
<evidence type="ECO:0000313" key="3">
    <source>
        <dbReference type="Proteomes" id="UP000054477"/>
    </source>
</evidence>
<dbReference type="OrthoDB" id="3256408at2759"/>
<dbReference type="EMBL" id="KN838813">
    <property type="protein sequence ID" value="KIJ94030.1"/>
    <property type="molecule type" value="Genomic_DNA"/>
</dbReference>
<evidence type="ECO:0000256" key="1">
    <source>
        <dbReference type="SAM" id="MobiDB-lite"/>
    </source>
</evidence>
<reference evidence="3" key="2">
    <citation type="submission" date="2015-01" db="EMBL/GenBank/DDBJ databases">
        <title>Evolutionary Origins and Diversification of the Mycorrhizal Mutualists.</title>
        <authorList>
            <consortium name="DOE Joint Genome Institute"/>
            <consortium name="Mycorrhizal Genomics Consortium"/>
            <person name="Kohler A."/>
            <person name="Kuo A."/>
            <person name="Nagy L.G."/>
            <person name="Floudas D."/>
            <person name="Copeland A."/>
            <person name="Barry K.W."/>
            <person name="Cichocki N."/>
            <person name="Veneault-Fourrey C."/>
            <person name="LaButti K."/>
            <person name="Lindquist E.A."/>
            <person name="Lipzen A."/>
            <person name="Lundell T."/>
            <person name="Morin E."/>
            <person name="Murat C."/>
            <person name="Riley R."/>
            <person name="Ohm R."/>
            <person name="Sun H."/>
            <person name="Tunlid A."/>
            <person name="Henrissat B."/>
            <person name="Grigoriev I.V."/>
            <person name="Hibbett D.S."/>
            <person name="Martin F."/>
        </authorList>
    </citation>
    <scope>NUCLEOTIDE SEQUENCE [LARGE SCALE GENOMIC DNA]</scope>
    <source>
        <strain evidence="3">LaAM-08-1</strain>
    </source>
</reference>
<proteinExistence type="predicted"/>
<feature type="region of interest" description="Disordered" evidence="1">
    <location>
        <begin position="288"/>
        <end position="349"/>
    </location>
</feature>
<feature type="compositionally biased region" description="Low complexity" evidence="1">
    <location>
        <begin position="323"/>
        <end position="340"/>
    </location>
</feature>
<reference evidence="2 3" key="1">
    <citation type="submission" date="2014-04" db="EMBL/GenBank/DDBJ databases">
        <authorList>
            <consortium name="DOE Joint Genome Institute"/>
            <person name="Kuo A."/>
            <person name="Kohler A."/>
            <person name="Nagy L.G."/>
            <person name="Floudas D."/>
            <person name="Copeland A."/>
            <person name="Barry K.W."/>
            <person name="Cichocki N."/>
            <person name="Veneault-Fourrey C."/>
            <person name="LaButti K."/>
            <person name="Lindquist E.A."/>
            <person name="Lipzen A."/>
            <person name="Lundell T."/>
            <person name="Morin E."/>
            <person name="Murat C."/>
            <person name="Sun H."/>
            <person name="Tunlid A."/>
            <person name="Henrissat B."/>
            <person name="Grigoriev I.V."/>
            <person name="Hibbett D.S."/>
            <person name="Martin F."/>
            <person name="Nordberg H.P."/>
            <person name="Cantor M.N."/>
            <person name="Hua S.X."/>
        </authorList>
    </citation>
    <scope>NUCLEOTIDE SEQUENCE [LARGE SCALE GENOMIC DNA]</scope>
    <source>
        <strain evidence="2 3">LaAM-08-1</strain>
    </source>
</reference>
<feature type="compositionally biased region" description="Pro residues" evidence="1">
    <location>
        <begin position="574"/>
        <end position="585"/>
    </location>
</feature>
<feature type="compositionally biased region" description="Polar residues" evidence="1">
    <location>
        <begin position="229"/>
        <end position="245"/>
    </location>
</feature>
<sequence length="616" mass="66455">MAPISVVQNHSGGPQQPGNFSHQSTINFPSCGGSSASITTDTNVPLDPLFLSSENMGYDRYDDIFLASENVIYPSPPSTESQRPIALPAGESPSLPSAYVWGLPKPDQPVEGLFSFPSYGGILDSPLVMHHTTLKSHAPLSPPPTQPTSTLALPSADTFHDVTHAASSSSSCLSPILSARCVSPILSGADPLDCTGSASSSYQSTSCLSPILPQSVGVNPLLSPLSPEWESNSISHMPPTQSPEQSYLLRDTPSPSRCLTSSPPLDYHQCEFAGPSCRPFLSLLDIPDGADSYPMQPPDIWDDPSPEPMQVDRDYISKKTGDSSSGFSRLSPLSTPSTSPSTPPPILDEIDSDLVFREPWIGYFQHPNSPSIPYLPSLDDEDMKLSSPSSPSMRSFTLLPTDDDAMSVLPPSPGLPVLSLPGADTDDDLLSEELGPSRPEFAPNAFFVPATLSPSSRSLLLLDDPNDVPPPRSPSPENFYLDPTLLAEYPDPDLQKLHDLRRRAQIAERAARQREITIMEEDGFIPAASEARRAARREKEKGREVAALLRLKLNGSSKDVRRGSSSADDEARSPPSPAPSPPHSSPPRRSKKPKITSIPQLVAKMIFNRHEPRPDC</sequence>
<organism evidence="2 3">
    <name type="scientific">Laccaria amethystina LaAM-08-1</name>
    <dbReference type="NCBI Taxonomy" id="1095629"/>
    <lineage>
        <taxon>Eukaryota</taxon>
        <taxon>Fungi</taxon>
        <taxon>Dikarya</taxon>
        <taxon>Basidiomycota</taxon>
        <taxon>Agaricomycotina</taxon>
        <taxon>Agaricomycetes</taxon>
        <taxon>Agaricomycetidae</taxon>
        <taxon>Agaricales</taxon>
        <taxon>Agaricineae</taxon>
        <taxon>Hydnangiaceae</taxon>
        <taxon>Laccaria</taxon>
    </lineage>
</organism>
<dbReference type="AlphaFoldDB" id="A0A0C9WRJ3"/>
<accession>A0A0C9WRJ3</accession>
<name>A0A0C9WRJ3_9AGAR</name>
<gene>
    <name evidence="2" type="ORF">K443DRAFT_12463</name>
</gene>
<feature type="region of interest" description="Disordered" evidence="1">
    <location>
        <begin position="1"/>
        <end position="26"/>
    </location>
</feature>
<feature type="region of interest" description="Disordered" evidence="1">
    <location>
        <begin position="228"/>
        <end position="260"/>
    </location>
</feature>
<feature type="region of interest" description="Disordered" evidence="1">
    <location>
        <begin position="549"/>
        <end position="599"/>
    </location>
</feature>
<dbReference type="Proteomes" id="UP000054477">
    <property type="component" value="Unassembled WGS sequence"/>
</dbReference>
<dbReference type="HOGENOM" id="CLU_026581_0_0_1"/>
<feature type="compositionally biased region" description="Basic and acidic residues" evidence="1">
    <location>
        <begin position="310"/>
        <end position="321"/>
    </location>
</feature>
<protein>
    <submittedName>
        <fullName evidence="2">Uncharacterized protein</fullName>
    </submittedName>
</protein>
<keyword evidence="3" id="KW-1185">Reference proteome</keyword>